<comment type="subcellular location">
    <subcellularLocation>
        <location evidence="1">Cytoplasmic vesicle</location>
        <location evidence="1">COPII-coated vesicle membrane</location>
        <topology evidence="1">Peripheral membrane protein</topology>
        <orientation evidence="1">Cytoplasmic side</orientation>
    </subcellularLocation>
    <subcellularLocation>
        <location evidence="1">Endoplasmic reticulum membrane</location>
        <topology evidence="1">Peripheral membrane protein</topology>
        <orientation evidence="1">Cytoplasmic side</orientation>
    </subcellularLocation>
</comment>
<keyword evidence="1" id="KW-0813">Transport</keyword>
<dbReference type="EMBL" id="BDRX01000182">
    <property type="protein sequence ID" value="GBF99942.1"/>
    <property type="molecule type" value="Genomic_DNA"/>
</dbReference>
<keyword evidence="1" id="KW-0931">ER-Golgi transport</keyword>
<keyword evidence="1" id="KW-0653">Protein transport</keyword>
<comment type="caution">
    <text evidence="3">The sequence shown here is derived from an EMBL/GenBank/DDBJ whole genome shotgun (WGS) entry which is preliminary data.</text>
</comment>
<feature type="region of interest" description="Disordered" evidence="2">
    <location>
        <begin position="695"/>
        <end position="730"/>
    </location>
</feature>
<feature type="compositionally biased region" description="Low complexity" evidence="2">
    <location>
        <begin position="376"/>
        <end position="399"/>
    </location>
</feature>
<gene>
    <name evidence="3" type="ORF">Rsub_12635</name>
</gene>
<proteinExistence type="inferred from homology"/>
<feature type="compositionally biased region" description="Low complexity" evidence="2">
    <location>
        <begin position="710"/>
        <end position="719"/>
    </location>
</feature>
<keyword evidence="1" id="KW-0963">Cytoplasm</keyword>
<dbReference type="AlphaFoldDB" id="A0A2V0PLK8"/>
<feature type="compositionally biased region" description="Gly residues" evidence="2">
    <location>
        <begin position="400"/>
        <end position="410"/>
    </location>
</feature>
<dbReference type="GO" id="GO:0015031">
    <property type="term" value="P:protein transport"/>
    <property type="evidence" value="ECO:0007669"/>
    <property type="project" value="UniProtKB-KW"/>
</dbReference>
<keyword evidence="1" id="KW-0479">Metal-binding</keyword>
<dbReference type="GO" id="GO:0005096">
    <property type="term" value="F:GTPase activator activity"/>
    <property type="evidence" value="ECO:0007669"/>
    <property type="project" value="TreeGrafter"/>
</dbReference>
<dbReference type="InterPro" id="IPR037364">
    <property type="entry name" value="Sec23"/>
</dbReference>
<comment type="similarity">
    <text evidence="1">Belongs to the SEC23/SEC24 family. SEC23 subfamily.</text>
</comment>
<keyword evidence="1" id="KW-0968">Cytoplasmic vesicle</keyword>
<dbReference type="GO" id="GO:0090110">
    <property type="term" value="P:COPII-coated vesicle cargo loading"/>
    <property type="evidence" value="ECO:0007669"/>
    <property type="project" value="TreeGrafter"/>
</dbReference>
<comment type="function">
    <text evidence="1">Component of the coat protein complex II (COPII) which promotes the formation of transport vesicles from the endoplasmic reticulum (ER). The coat has two main functions, the physical deformation of the endoplasmic reticulum membrane into vesicles and the selection of cargo molecules.</text>
</comment>
<dbReference type="GO" id="GO:0030127">
    <property type="term" value="C:COPII vesicle coat"/>
    <property type="evidence" value="ECO:0007669"/>
    <property type="project" value="TreeGrafter"/>
</dbReference>
<protein>
    <recommendedName>
        <fullName evidence="1">Protein transport protein SEC23</fullName>
    </recommendedName>
</protein>
<sequence>MRPDEPLVPSCAVLVNNRAFVNSNGWPFGLLVSPQPPQSLPTPPAGGAPPPAWLALVIDAGMHEEALAAAAAGVSQALGQLPQHTHVLLAVADRAASFFDLASPRPQSWVLAGPGPPPPPDATARLLRASGVRPVPLRDCAASAAAALRALRPAGGGGGGGGGAPGGGGGDDEDGRGEERSRLRVLAAAVDLSLHLLGRGMADWDARHKAELAALGSPPASPGRAAHPFPHKPMHAARVLVLTASGARARPQLPPQDARRAAAVRALFDEVGAKAAALDAQVDAAVGDTAAPALPLLLAAADACGGAVHHQPGLAAPLASNLVALAGRRLGWDAFVDVRVPAGVRVRALVGPGLQPGAPLPASISPVDPQPLLNAQQQQQQQGGQQQGGQQQQQQQQGGHADGGGGGGGAPSPQQQQQRGQPRSPSPRRARVERPAVAPTRLSAAAAGASAIDRGRFYGAALELTGDPQPGVAQEVQVLWEWTTADGRRVRQVSSTQLAVAERLPDFLSGLDLEAGALLLCRRLVGSALAQATPWGRPLKRGALADARTSAGLALQLIAQRMGAARHARRGILGFGGPSEWELPPALVPLAVALYLLQAGPLLTADDGADGAADAAAADAWRLRAHQFLAAAPAAAACVAAPALYVRARDGGFEAVPPVTLAVEPGSLAVLDCGHELLVYAGAALLGAADAAADADADGGGPNGAPPPGGRQAQAQAGPSPQPPDDLPAASAPAVQYSTQLARGRLPVPSIQVIQDAAGVALFLGRLLPLHADVPALALALLPALRELRPSEHGALAQWHAAWRPRAEDGGFGHFCAAAGVSLPVEGGLMEVVEAE</sequence>
<dbReference type="PANTHER" id="PTHR11141">
    <property type="entry name" value="PROTEIN TRANSPORT PROTEIN SEC23"/>
    <property type="match status" value="1"/>
</dbReference>
<dbReference type="PANTHER" id="PTHR11141:SF6">
    <property type="entry name" value="PROTEIN TRANSPORT PROTEIN SEC23 A"/>
    <property type="match status" value="1"/>
</dbReference>
<name>A0A2V0PLK8_9CHLO</name>
<keyword evidence="1" id="KW-0256">Endoplasmic reticulum</keyword>
<dbReference type="STRING" id="307507.A0A2V0PLK8"/>
<accession>A0A2V0PLK8</accession>
<feature type="compositionally biased region" description="Gly residues" evidence="2">
    <location>
        <begin position="154"/>
        <end position="169"/>
    </location>
</feature>
<keyword evidence="1" id="KW-0862">Zinc</keyword>
<dbReference type="OrthoDB" id="10665928at2759"/>
<feature type="region of interest" description="Disordered" evidence="2">
    <location>
        <begin position="153"/>
        <end position="180"/>
    </location>
</feature>
<keyword evidence="4" id="KW-1185">Reference proteome</keyword>
<reference evidence="3 4" key="1">
    <citation type="journal article" date="2018" name="Sci. Rep.">
        <title>Raphidocelis subcapitata (=Pseudokirchneriella subcapitata) provides an insight into genome evolution and environmental adaptations in the Sphaeropleales.</title>
        <authorList>
            <person name="Suzuki S."/>
            <person name="Yamaguchi H."/>
            <person name="Nakajima N."/>
            <person name="Kawachi M."/>
        </authorList>
    </citation>
    <scope>NUCLEOTIDE SEQUENCE [LARGE SCALE GENOMIC DNA]</scope>
    <source>
        <strain evidence="3 4">NIES-35</strain>
    </source>
</reference>
<evidence type="ECO:0000256" key="1">
    <source>
        <dbReference type="RuleBase" id="RU365030"/>
    </source>
</evidence>
<evidence type="ECO:0000313" key="3">
    <source>
        <dbReference type="EMBL" id="GBF99942.1"/>
    </source>
</evidence>
<dbReference type="GO" id="GO:0046872">
    <property type="term" value="F:metal ion binding"/>
    <property type="evidence" value="ECO:0007669"/>
    <property type="project" value="UniProtKB-KW"/>
</dbReference>
<dbReference type="GO" id="GO:0070971">
    <property type="term" value="C:endoplasmic reticulum exit site"/>
    <property type="evidence" value="ECO:0007669"/>
    <property type="project" value="TreeGrafter"/>
</dbReference>
<feature type="compositionally biased region" description="Low complexity" evidence="2">
    <location>
        <begin position="411"/>
        <end position="423"/>
    </location>
</feature>
<organism evidence="3 4">
    <name type="scientific">Raphidocelis subcapitata</name>
    <dbReference type="NCBI Taxonomy" id="307507"/>
    <lineage>
        <taxon>Eukaryota</taxon>
        <taxon>Viridiplantae</taxon>
        <taxon>Chlorophyta</taxon>
        <taxon>core chlorophytes</taxon>
        <taxon>Chlorophyceae</taxon>
        <taxon>CS clade</taxon>
        <taxon>Sphaeropleales</taxon>
        <taxon>Selenastraceae</taxon>
        <taxon>Raphidocelis</taxon>
    </lineage>
</organism>
<dbReference type="Proteomes" id="UP000247498">
    <property type="component" value="Unassembled WGS sequence"/>
</dbReference>
<dbReference type="InParanoid" id="A0A2V0PLK8"/>
<evidence type="ECO:0000256" key="2">
    <source>
        <dbReference type="SAM" id="MobiDB-lite"/>
    </source>
</evidence>
<evidence type="ECO:0000313" key="4">
    <source>
        <dbReference type="Proteomes" id="UP000247498"/>
    </source>
</evidence>
<feature type="region of interest" description="Disordered" evidence="2">
    <location>
        <begin position="360"/>
        <end position="448"/>
    </location>
</feature>
<dbReference type="GO" id="GO:0005789">
    <property type="term" value="C:endoplasmic reticulum membrane"/>
    <property type="evidence" value="ECO:0007669"/>
    <property type="project" value="UniProtKB-SubCell"/>
</dbReference>
<keyword evidence="1" id="KW-0472">Membrane</keyword>